<keyword evidence="1" id="KW-1133">Transmembrane helix</keyword>
<dbReference type="KEGG" id="pgv:SL003B_2028"/>
<dbReference type="STRING" id="991905.SL003B_2028"/>
<dbReference type="PIRSF" id="PIRSF016919">
    <property type="entry name" value="HupE_UreJ"/>
    <property type="match status" value="1"/>
</dbReference>
<protein>
    <submittedName>
        <fullName evidence="3">Hydrogenase accessory protein-like protein</fullName>
    </submittedName>
</protein>
<feature type="transmembrane region" description="Helical" evidence="1">
    <location>
        <begin position="129"/>
        <end position="146"/>
    </location>
</feature>
<dbReference type="Pfam" id="PF04955">
    <property type="entry name" value="HupE_UreJ"/>
    <property type="match status" value="1"/>
</dbReference>
<organism evidence="3 4">
    <name type="scientific">Polymorphum gilvum (strain LMG 25793 / CGMCC 1.9160 / SL003B-26A1)</name>
    <dbReference type="NCBI Taxonomy" id="991905"/>
    <lineage>
        <taxon>Bacteria</taxon>
        <taxon>Pseudomonadati</taxon>
        <taxon>Pseudomonadota</taxon>
        <taxon>Alphaproteobacteria</taxon>
        <taxon>Rhodobacterales</taxon>
        <taxon>Paracoccaceae</taxon>
        <taxon>Polymorphum</taxon>
    </lineage>
</organism>
<dbReference type="HOGENOM" id="CLU_088877_1_0_5"/>
<evidence type="ECO:0000256" key="2">
    <source>
        <dbReference type="SAM" id="SignalP"/>
    </source>
</evidence>
<feature type="chain" id="PRO_5003283680" evidence="2">
    <location>
        <begin position="33"/>
        <end position="214"/>
    </location>
</feature>
<feature type="transmembrane region" description="Helical" evidence="1">
    <location>
        <begin position="79"/>
        <end position="98"/>
    </location>
</feature>
<accession>F2IXD6</accession>
<keyword evidence="1" id="KW-0472">Membrane</keyword>
<evidence type="ECO:0000256" key="1">
    <source>
        <dbReference type="SAM" id="Phobius"/>
    </source>
</evidence>
<feature type="transmembrane region" description="Helical" evidence="1">
    <location>
        <begin position="158"/>
        <end position="179"/>
    </location>
</feature>
<dbReference type="Proteomes" id="UP000008130">
    <property type="component" value="Chromosome"/>
</dbReference>
<reference evidence="3 4" key="1">
    <citation type="journal article" date="2011" name="J. Bacteriol.">
        <title>Complete genome sequence of Polymorphum gilvum SL003B-26A1T, a crude oil-degrading bacterium from oil-polluted saline soil.</title>
        <authorList>
            <person name="Li S.G."/>
            <person name="Tang Y.Q."/>
            <person name="Nie Y."/>
            <person name="Cai M."/>
            <person name="Wu X.L."/>
        </authorList>
    </citation>
    <scope>NUCLEOTIDE SEQUENCE [LARGE SCALE GENOMIC DNA]</scope>
    <source>
        <strain evidence="4">LMG 25793 / CGMCC 1.9160 / SL003B-26A1</strain>
    </source>
</reference>
<dbReference type="AlphaFoldDB" id="F2IXD6"/>
<proteinExistence type="predicted"/>
<keyword evidence="4" id="KW-1185">Reference proteome</keyword>
<dbReference type="OrthoDB" id="9808192at2"/>
<evidence type="ECO:0000313" key="4">
    <source>
        <dbReference type="Proteomes" id="UP000008130"/>
    </source>
</evidence>
<feature type="transmembrane region" description="Helical" evidence="1">
    <location>
        <begin position="191"/>
        <end position="213"/>
    </location>
</feature>
<dbReference type="RefSeq" id="WP_013652772.1">
    <property type="nucleotide sequence ID" value="NC_015259.1"/>
</dbReference>
<gene>
    <name evidence="3" type="ordered locus">SL003B_2028</name>
</gene>
<keyword evidence="2" id="KW-0732">Signal</keyword>
<feature type="transmembrane region" description="Helical" evidence="1">
    <location>
        <begin position="56"/>
        <end position="74"/>
    </location>
</feature>
<dbReference type="eggNOG" id="COG2370">
    <property type="taxonomic scope" value="Bacteria"/>
</dbReference>
<evidence type="ECO:0000313" key="3">
    <source>
        <dbReference type="EMBL" id="ADZ70454.1"/>
    </source>
</evidence>
<dbReference type="InterPro" id="IPR007038">
    <property type="entry name" value="HupE_UreJ"/>
</dbReference>
<keyword evidence="1" id="KW-0812">Transmembrane</keyword>
<dbReference type="EMBL" id="CP002568">
    <property type="protein sequence ID" value="ADZ70454.1"/>
    <property type="molecule type" value="Genomic_DNA"/>
</dbReference>
<name>F2IXD6_POLGS</name>
<sequence>MTAFVKTRLFATPLARLGALVLATLAAAPASAHHMMDGEMPQTFVQGLLSGLGHPVIGIDHLAFVVAVGIAAGLLGRSLLLPAAFVVATVAGVVVHLQSVDLPLAELVIAASVLAVGALIVTGTALPRAGWAALFALAGLFHGYAYGESIVGAEPAPLYAYFLGFAVIQTAIASLAMLLTAPRAAGQAGALMPRLVGAGVVGVGLSALSAQLFG</sequence>
<feature type="transmembrane region" description="Helical" evidence="1">
    <location>
        <begin position="104"/>
        <end position="122"/>
    </location>
</feature>
<feature type="signal peptide" evidence="2">
    <location>
        <begin position="1"/>
        <end position="32"/>
    </location>
</feature>